<gene>
    <name evidence="1" type="ORF">MCOR_3319</name>
</gene>
<sequence length="182" mass="21299">MKITLLMNDTNICLNCTNVVDQQLQSGISDTQKSSHIQSDYESRPDIATKEHDIVPIFIDMNDDIKHDVIQKTPHIQDPKPVETEAQSCPAIMFNEHFRVTSFTLQNVAIDHCTVQKTPFTPNSITNNNMRTDLEMKELKQSELRQRETKLRKKDEELKIRKRIIEDTQTEKIWFQIYINKV</sequence>
<name>A0A6J8A4N8_MYTCO</name>
<reference evidence="1 2" key="1">
    <citation type="submission" date="2020-06" db="EMBL/GenBank/DDBJ databases">
        <authorList>
            <person name="Li R."/>
            <person name="Bekaert M."/>
        </authorList>
    </citation>
    <scope>NUCLEOTIDE SEQUENCE [LARGE SCALE GENOMIC DNA]</scope>
    <source>
        <strain evidence="2">wild</strain>
    </source>
</reference>
<evidence type="ECO:0000313" key="2">
    <source>
        <dbReference type="Proteomes" id="UP000507470"/>
    </source>
</evidence>
<proteinExistence type="predicted"/>
<evidence type="ECO:0000313" key="1">
    <source>
        <dbReference type="EMBL" id="CAC5361058.1"/>
    </source>
</evidence>
<keyword evidence="2" id="KW-1185">Reference proteome</keyword>
<dbReference type="Proteomes" id="UP000507470">
    <property type="component" value="Unassembled WGS sequence"/>
</dbReference>
<organism evidence="1 2">
    <name type="scientific">Mytilus coruscus</name>
    <name type="common">Sea mussel</name>
    <dbReference type="NCBI Taxonomy" id="42192"/>
    <lineage>
        <taxon>Eukaryota</taxon>
        <taxon>Metazoa</taxon>
        <taxon>Spiralia</taxon>
        <taxon>Lophotrochozoa</taxon>
        <taxon>Mollusca</taxon>
        <taxon>Bivalvia</taxon>
        <taxon>Autobranchia</taxon>
        <taxon>Pteriomorphia</taxon>
        <taxon>Mytilida</taxon>
        <taxon>Mytiloidea</taxon>
        <taxon>Mytilidae</taxon>
        <taxon>Mytilinae</taxon>
        <taxon>Mytilus</taxon>
    </lineage>
</organism>
<accession>A0A6J8A4N8</accession>
<protein>
    <submittedName>
        <fullName evidence="1">Uncharacterized protein</fullName>
    </submittedName>
</protein>
<dbReference type="EMBL" id="CACVKT020000582">
    <property type="protein sequence ID" value="CAC5361058.1"/>
    <property type="molecule type" value="Genomic_DNA"/>
</dbReference>
<dbReference type="AlphaFoldDB" id="A0A6J8A4N8"/>